<protein>
    <submittedName>
        <fullName evidence="1">(Mediterranean fruit fly) hypothetical protein</fullName>
    </submittedName>
</protein>
<evidence type="ECO:0000313" key="2">
    <source>
        <dbReference type="Proteomes" id="UP000606786"/>
    </source>
</evidence>
<evidence type="ECO:0000313" key="1">
    <source>
        <dbReference type="EMBL" id="CAD7001338.1"/>
    </source>
</evidence>
<comment type="caution">
    <text evidence="1">The sequence shown here is derived from an EMBL/GenBank/DDBJ whole genome shotgun (WGS) entry which is preliminary data.</text>
</comment>
<dbReference type="SUPFAM" id="SSF81631">
    <property type="entry name" value="PAP/OAS1 substrate-binding domain"/>
    <property type="match status" value="1"/>
</dbReference>
<organism evidence="1 2">
    <name type="scientific">Ceratitis capitata</name>
    <name type="common">Mediterranean fruit fly</name>
    <name type="synonym">Tephritis capitata</name>
    <dbReference type="NCBI Taxonomy" id="7213"/>
    <lineage>
        <taxon>Eukaryota</taxon>
        <taxon>Metazoa</taxon>
        <taxon>Ecdysozoa</taxon>
        <taxon>Arthropoda</taxon>
        <taxon>Hexapoda</taxon>
        <taxon>Insecta</taxon>
        <taxon>Pterygota</taxon>
        <taxon>Neoptera</taxon>
        <taxon>Endopterygota</taxon>
        <taxon>Diptera</taxon>
        <taxon>Brachycera</taxon>
        <taxon>Muscomorpha</taxon>
        <taxon>Tephritoidea</taxon>
        <taxon>Tephritidae</taxon>
        <taxon>Ceratitis</taxon>
        <taxon>Ceratitis</taxon>
    </lineage>
</organism>
<gene>
    <name evidence="1" type="ORF">CCAP1982_LOCUS9835</name>
</gene>
<keyword evidence="2" id="KW-1185">Reference proteome</keyword>
<proteinExistence type="predicted"/>
<dbReference type="Proteomes" id="UP000606786">
    <property type="component" value="Unassembled WGS sequence"/>
</dbReference>
<sequence>MRCCHCQVVQNANAQISTTIIFQQSAHQHLRLPQYTVSQGGILDWRLRLMVLVTKLWAQYHNINNAKNITYPAIVWFLWLYTFCSTLPVRLRFHACTTGFLISFHCCYQMTFDMWI</sequence>
<accession>A0A811USP9</accession>
<reference evidence="1" key="1">
    <citation type="submission" date="2020-11" db="EMBL/GenBank/DDBJ databases">
        <authorList>
            <person name="Whitehead M."/>
        </authorList>
    </citation>
    <scope>NUCLEOTIDE SEQUENCE</scope>
    <source>
        <strain evidence="1">EGII</strain>
    </source>
</reference>
<name>A0A811USP9_CERCA</name>
<dbReference type="AlphaFoldDB" id="A0A811USP9"/>
<dbReference type="EMBL" id="CAJHJT010000023">
    <property type="protein sequence ID" value="CAD7001338.1"/>
    <property type="molecule type" value="Genomic_DNA"/>
</dbReference>